<comment type="caution">
    <text evidence="4">The sequence shown here is derived from an EMBL/GenBank/DDBJ whole genome shotgun (WGS) entry which is preliminary data.</text>
</comment>
<dbReference type="InterPro" id="IPR001647">
    <property type="entry name" value="HTH_TetR"/>
</dbReference>
<accession>A0ABW4QCS0</accession>
<dbReference type="InterPro" id="IPR009057">
    <property type="entry name" value="Homeodomain-like_sf"/>
</dbReference>
<gene>
    <name evidence="4" type="ORF">ACFSDB_00550</name>
</gene>
<dbReference type="EMBL" id="JBHUFW010000002">
    <property type="protein sequence ID" value="MFD1861389.1"/>
    <property type="molecule type" value="Genomic_DNA"/>
</dbReference>
<feature type="DNA-binding region" description="H-T-H motif" evidence="2">
    <location>
        <begin position="32"/>
        <end position="51"/>
    </location>
</feature>
<dbReference type="Pfam" id="PF00440">
    <property type="entry name" value="TetR_N"/>
    <property type="match status" value="1"/>
</dbReference>
<dbReference type="Proteomes" id="UP001597273">
    <property type="component" value="Unassembled WGS sequence"/>
</dbReference>
<protein>
    <submittedName>
        <fullName evidence="4">TetR family transcriptional regulator</fullName>
    </submittedName>
</protein>
<keyword evidence="5" id="KW-1185">Reference proteome</keyword>
<keyword evidence="1 2" id="KW-0238">DNA-binding</keyword>
<proteinExistence type="predicted"/>
<name>A0ABW4QCS0_9BACL</name>
<evidence type="ECO:0000256" key="2">
    <source>
        <dbReference type="PROSITE-ProRule" id="PRU00335"/>
    </source>
</evidence>
<sequence length="227" mass="26500">MNNKELKKRRMWTFFIDATEELIKTEGFQQVTIRKVADKAGYNSATIYNYFGELSHLLFFASLKFLKPYLETVSREMEKTDDPVEKYLIAWECFSEYSFKIPDIFQTVFLMDLGDHPKTLLASYYELYPSDLMAIPEELQPALMERNIADRGRFTIGPLVKAGLLSEIQAEEVNELTNLVWQGMFTTLLNNRNHYTPEEAQKRTMKYIREIVEHKVGLSKTEPARNA</sequence>
<evidence type="ECO:0000313" key="5">
    <source>
        <dbReference type="Proteomes" id="UP001597273"/>
    </source>
</evidence>
<reference evidence="5" key="1">
    <citation type="journal article" date="2019" name="Int. J. Syst. Evol. Microbiol.">
        <title>The Global Catalogue of Microorganisms (GCM) 10K type strain sequencing project: providing services to taxonomists for standard genome sequencing and annotation.</title>
        <authorList>
            <consortium name="The Broad Institute Genomics Platform"/>
            <consortium name="The Broad Institute Genome Sequencing Center for Infectious Disease"/>
            <person name="Wu L."/>
            <person name="Ma J."/>
        </authorList>
    </citation>
    <scope>NUCLEOTIDE SEQUENCE [LARGE SCALE GENOMIC DNA]</scope>
    <source>
        <strain evidence="5">CGMCC 1.15475</strain>
    </source>
</reference>
<dbReference type="SUPFAM" id="SSF46689">
    <property type="entry name" value="Homeodomain-like"/>
    <property type="match status" value="1"/>
</dbReference>
<evidence type="ECO:0000259" key="3">
    <source>
        <dbReference type="PROSITE" id="PS50977"/>
    </source>
</evidence>
<evidence type="ECO:0000256" key="1">
    <source>
        <dbReference type="ARBA" id="ARBA00023125"/>
    </source>
</evidence>
<dbReference type="RefSeq" id="WP_204891585.1">
    <property type="nucleotide sequence ID" value="NZ_JBHUFW010000002.1"/>
</dbReference>
<organism evidence="4 5">
    <name type="scientific">Planococcus chinensis</name>
    <dbReference type="NCBI Taxonomy" id="272917"/>
    <lineage>
        <taxon>Bacteria</taxon>
        <taxon>Bacillati</taxon>
        <taxon>Bacillota</taxon>
        <taxon>Bacilli</taxon>
        <taxon>Bacillales</taxon>
        <taxon>Caryophanaceae</taxon>
        <taxon>Planococcus</taxon>
    </lineage>
</organism>
<dbReference type="PROSITE" id="PS50977">
    <property type="entry name" value="HTH_TETR_2"/>
    <property type="match status" value="1"/>
</dbReference>
<dbReference type="Gene3D" id="1.10.357.10">
    <property type="entry name" value="Tetracycline Repressor, domain 2"/>
    <property type="match status" value="1"/>
</dbReference>
<evidence type="ECO:0000313" key="4">
    <source>
        <dbReference type="EMBL" id="MFD1861389.1"/>
    </source>
</evidence>
<feature type="domain" description="HTH tetR-type" evidence="3">
    <location>
        <begin position="9"/>
        <end position="69"/>
    </location>
</feature>